<dbReference type="InterPro" id="IPR032465">
    <property type="entry name" value="ACMSD"/>
</dbReference>
<dbReference type="AlphaFoldDB" id="A0A0D8IYR0"/>
<dbReference type="PANTHER" id="PTHR21240">
    <property type="entry name" value="2-AMINO-3-CARBOXYLMUCONATE-6-SEMIALDEHYDE DECARBOXYLASE"/>
    <property type="match status" value="1"/>
</dbReference>
<dbReference type="RefSeq" id="WP_050005753.1">
    <property type="nucleotide sequence ID" value="NZ_CATXDA010000014.1"/>
</dbReference>
<dbReference type="EMBL" id="JXXK01000018">
    <property type="protein sequence ID" value="KJF39431.1"/>
    <property type="molecule type" value="Genomic_DNA"/>
</dbReference>
<feature type="domain" description="Amidohydrolase-related" evidence="2">
    <location>
        <begin position="64"/>
        <end position="262"/>
    </location>
</feature>
<gene>
    <name evidence="3" type="ORF">TQ39_12600</name>
</gene>
<comment type="caution">
    <text evidence="3">The sequence shown here is derived from an EMBL/GenBank/DDBJ whole genome shotgun (WGS) entry which is preliminary data.</text>
</comment>
<sequence>MEHGQTLAQAARSGATLTGEFVVDCHMHNARVAKFFSRFEHYRDLITQMNRIGVTCGVVSNLWTTGEHWQAYPEMLAMCETYPGRFWGYLAPDPHRDDHRTEMEKFAACPCFRGVKLHPVEHKMDFECPEYQYVYAWAGERGFPVLLHTWGQEVLRFHKLAQSFPRTIFILGHSGGEEDAVRSAIEVAARHENVYLDTACSYVWYGAVEAMARGAGACKVLYGSDAYWNSMEAAVGRILLAELTDEEKRQILGLNAKRLFHLDQLQRG</sequence>
<proteinExistence type="predicted"/>
<evidence type="ECO:0000256" key="1">
    <source>
        <dbReference type="ARBA" id="ARBA00023239"/>
    </source>
</evidence>
<evidence type="ECO:0000313" key="3">
    <source>
        <dbReference type="EMBL" id="KJF39431.1"/>
    </source>
</evidence>
<dbReference type="GO" id="GO:0016787">
    <property type="term" value="F:hydrolase activity"/>
    <property type="evidence" value="ECO:0007669"/>
    <property type="project" value="InterPro"/>
</dbReference>
<dbReference type="GeneID" id="42857412"/>
<keyword evidence="1" id="KW-0456">Lyase</keyword>
<dbReference type="GO" id="GO:0005737">
    <property type="term" value="C:cytoplasm"/>
    <property type="evidence" value="ECO:0007669"/>
    <property type="project" value="TreeGrafter"/>
</dbReference>
<dbReference type="Pfam" id="PF04909">
    <property type="entry name" value="Amidohydro_2"/>
    <property type="match status" value="1"/>
</dbReference>
<dbReference type="InterPro" id="IPR006680">
    <property type="entry name" value="Amidohydro-rel"/>
</dbReference>
<dbReference type="Gene3D" id="3.20.20.140">
    <property type="entry name" value="Metal-dependent hydrolases"/>
    <property type="match status" value="1"/>
</dbReference>
<keyword evidence="4" id="KW-1185">Reference proteome</keyword>
<protein>
    <recommendedName>
        <fullName evidence="2">Amidohydrolase-related domain-containing protein</fullName>
    </recommendedName>
</protein>
<dbReference type="PANTHER" id="PTHR21240:SF28">
    <property type="entry name" value="ISO-OROTATE DECARBOXYLASE (EUROFUNG)"/>
    <property type="match status" value="1"/>
</dbReference>
<organism evidence="3 4">
    <name type="scientific">Ruthenibacterium lactatiformans</name>
    <dbReference type="NCBI Taxonomy" id="1550024"/>
    <lineage>
        <taxon>Bacteria</taxon>
        <taxon>Bacillati</taxon>
        <taxon>Bacillota</taxon>
        <taxon>Clostridia</taxon>
        <taxon>Eubacteriales</taxon>
        <taxon>Oscillospiraceae</taxon>
        <taxon>Ruthenibacterium</taxon>
    </lineage>
</organism>
<evidence type="ECO:0000259" key="2">
    <source>
        <dbReference type="Pfam" id="PF04909"/>
    </source>
</evidence>
<reference evidence="3" key="1">
    <citation type="submission" date="2015-02" db="EMBL/GenBank/DDBJ databases">
        <title>A novel member of the family Ruminococcaceae isolated from human feces.</title>
        <authorList>
            <person name="Shkoporov A.N."/>
            <person name="Chaplin A.V."/>
            <person name="Motuzova O.V."/>
            <person name="Kafarskaia L.I."/>
            <person name="Khokhlova E.V."/>
            <person name="Efimov B.A."/>
        </authorList>
    </citation>
    <scope>NUCLEOTIDE SEQUENCE [LARGE SCALE GENOMIC DNA]</scope>
    <source>
        <strain evidence="3">585-1</strain>
    </source>
</reference>
<dbReference type="InterPro" id="IPR032466">
    <property type="entry name" value="Metal_Hydrolase"/>
</dbReference>
<dbReference type="GO" id="GO:0016831">
    <property type="term" value="F:carboxy-lyase activity"/>
    <property type="evidence" value="ECO:0007669"/>
    <property type="project" value="InterPro"/>
</dbReference>
<dbReference type="Proteomes" id="UP000032483">
    <property type="component" value="Unassembled WGS sequence"/>
</dbReference>
<accession>A0A0D8IYR0</accession>
<evidence type="ECO:0000313" key="4">
    <source>
        <dbReference type="Proteomes" id="UP000032483"/>
    </source>
</evidence>
<dbReference type="SUPFAM" id="SSF51556">
    <property type="entry name" value="Metallo-dependent hydrolases"/>
    <property type="match status" value="1"/>
</dbReference>
<dbReference type="GO" id="GO:0019748">
    <property type="term" value="P:secondary metabolic process"/>
    <property type="evidence" value="ECO:0007669"/>
    <property type="project" value="TreeGrafter"/>
</dbReference>
<name>A0A0D8IYR0_9FIRM</name>